<keyword evidence="1" id="KW-1133">Transmembrane helix</keyword>
<feature type="transmembrane region" description="Helical" evidence="1">
    <location>
        <begin position="38"/>
        <end position="58"/>
    </location>
</feature>
<evidence type="ECO:0000256" key="1">
    <source>
        <dbReference type="SAM" id="Phobius"/>
    </source>
</evidence>
<sequence length="249" mass="27880">MATASFLASVRVLFWKNWRIKQRESRFNSKRPTTPGTWLFPPLITDIVLPLCFILYLVQLFCGFNAELVETSGDSTMSQRQLSSIRAPLVTSSSTVSMMTSLPLTLSRTKRKIIMLDRPENHAFLDYLNQTYPGDDALGFLSIKSFTEIISINSSLAADNAMADAFLESFPKRFPDIDVYAAIDVRQAAGGAETEARVFLDEDDASENPGHGSADQVHRYFKLFIRDGQTDRYVRLPGILPPKKVNSSV</sequence>
<accession>A0AAD5M8U1</accession>
<protein>
    <submittedName>
        <fullName evidence="2">Uncharacterized protein</fullName>
    </submittedName>
</protein>
<dbReference type="Proteomes" id="UP001209570">
    <property type="component" value="Unassembled WGS sequence"/>
</dbReference>
<reference evidence="2" key="1">
    <citation type="submission" date="2021-12" db="EMBL/GenBank/DDBJ databases">
        <title>Prjna785345.</title>
        <authorList>
            <person name="Rujirawat T."/>
            <person name="Krajaejun T."/>
        </authorList>
    </citation>
    <scope>NUCLEOTIDE SEQUENCE</scope>
    <source>
        <strain evidence="2">Pi057C3</strain>
    </source>
</reference>
<keyword evidence="1" id="KW-0472">Membrane</keyword>
<proteinExistence type="predicted"/>
<organism evidence="2 3">
    <name type="scientific">Pythium insidiosum</name>
    <name type="common">Pythiosis disease agent</name>
    <dbReference type="NCBI Taxonomy" id="114742"/>
    <lineage>
        <taxon>Eukaryota</taxon>
        <taxon>Sar</taxon>
        <taxon>Stramenopiles</taxon>
        <taxon>Oomycota</taxon>
        <taxon>Peronosporomycetes</taxon>
        <taxon>Pythiales</taxon>
        <taxon>Pythiaceae</taxon>
        <taxon>Pythium</taxon>
    </lineage>
</organism>
<dbReference type="EMBL" id="JAKCXM010000034">
    <property type="protein sequence ID" value="KAJ0406261.1"/>
    <property type="molecule type" value="Genomic_DNA"/>
</dbReference>
<evidence type="ECO:0000313" key="2">
    <source>
        <dbReference type="EMBL" id="KAJ0406261.1"/>
    </source>
</evidence>
<keyword evidence="1" id="KW-0812">Transmembrane</keyword>
<evidence type="ECO:0000313" key="3">
    <source>
        <dbReference type="Proteomes" id="UP001209570"/>
    </source>
</evidence>
<comment type="caution">
    <text evidence="2">The sequence shown here is derived from an EMBL/GenBank/DDBJ whole genome shotgun (WGS) entry which is preliminary data.</text>
</comment>
<keyword evidence="3" id="KW-1185">Reference proteome</keyword>
<dbReference type="AlphaFoldDB" id="A0AAD5M8U1"/>
<name>A0AAD5M8U1_PYTIN</name>
<gene>
    <name evidence="2" type="ORF">P43SY_007049</name>
</gene>